<comment type="similarity">
    <text evidence="1">Belongs to the ATP-dependent AMP-binding enzyme family.</text>
</comment>
<evidence type="ECO:0000256" key="3">
    <source>
        <dbReference type="ARBA" id="ARBA00022741"/>
    </source>
</evidence>
<dbReference type="AlphaFoldDB" id="A0A8H6W3L4"/>
<dbReference type="Gene3D" id="3.30.300.30">
    <property type="match status" value="1"/>
</dbReference>
<keyword evidence="4" id="KW-0067">ATP-binding</keyword>
<name>A0A8H6W3L4_9AGAR</name>
<keyword evidence="2" id="KW-0436">Ligase</keyword>
<comment type="caution">
    <text evidence="7">The sequence shown here is derived from an EMBL/GenBank/DDBJ whole genome shotgun (WGS) entry which is preliminary data.</text>
</comment>
<organism evidence="7 8">
    <name type="scientific">Mycena indigotica</name>
    <dbReference type="NCBI Taxonomy" id="2126181"/>
    <lineage>
        <taxon>Eukaryota</taxon>
        <taxon>Fungi</taxon>
        <taxon>Dikarya</taxon>
        <taxon>Basidiomycota</taxon>
        <taxon>Agaricomycotina</taxon>
        <taxon>Agaricomycetes</taxon>
        <taxon>Agaricomycetidae</taxon>
        <taxon>Agaricales</taxon>
        <taxon>Marasmiineae</taxon>
        <taxon>Mycenaceae</taxon>
        <taxon>Mycena</taxon>
    </lineage>
</organism>
<evidence type="ECO:0000256" key="4">
    <source>
        <dbReference type="ARBA" id="ARBA00022840"/>
    </source>
</evidence>
<protein>
    <submittedName>
        <fullName evidence="7">Acetoacetyl-CoA synthetase</fullName>
    </submittedName>
</protein>
<proteinExistence type="inferred from homology"/>
<dbReference type="PANTHER" id="PTHR42921:SF1">
    <property type="entry name" value="ACETOACETYL-COA SYNTHETASE"/>
    <property type="match status" value="1"/>
</dbReference>
<dbReference type="InterPro" id="IPR045851">
    <property type="entry name" value="AMP-bd_C_sf"/>
</dbReference>
<dbReference type="EMBL" id="JACAZF010000006">
    <property type="protein sequence ID" value="KAF7301696.1"/>
    <property type="molecule type" value="Genomic_DNA"/>
</dbReference>
<evidence type="ECO:0000313" key="8">
    <source>
        <dbReference type="Proteomes" id="UP000636479"/>
    </source>
</evidence>
<dbReference type="PROSITE" id="PS00455">
    <property type="entry name" value="AMP_BINDING"/>
    <property type="match status" value="1"/>
</dbReference>
<gene>
    <name evidence="7" type="ORF">MIND_00735100</name>
</gene>
<dbReference type="InterPro" id="IPR000873">
    <property type="entry name" value="AMP-dep_synth/lig_dom"/>
</dbReference>
<dbReference type="Pfam" id="PF13193">
    <property type="entry name" value="AMP-binding_C"/>
    <property type="match status" value="1"/>
</dbReference>
<dbReference type="RefSeq" id="XP_037219696.1">
    <property type="nucleotide sequence ID" value="XM_037364052.1"/>
</dbReference>
<dbReference type="GO" id="GO:0030729">
    <property type="term" value="F:acetoacetate-CoA ligase activity"/>
    <property type="evidence" value="ECO:0007669"/>
    <property type="project" value="InterPro"/>
</dbReference>
<evidence type="ECO:0000256" key="2">
    <source>
        <dbReference type="ARBA" id="ARBA00022598"/>
    </source>
</evidence>
<dbReference type="PANTHER" id="PTHR42921">
    <property type="entry name" value="ACETOACETYL-COA SYNTHETASE"/>
    <property type="match status" value="1"/>
</dbReference>
<dbReference type="SUPFAM" id="SSF56801">
    <property type="entry name" value="Acetyl-CoA synthetase-like"/>
    <property type="match status" value="1"/>
</dbReference>
<dbReference type="InterPro" id="IPR025110">
    <property type="entry name" value="AMP-bd_C"/>
</dbReference>
<evidence type="ECO:0000313" key="7">
    <source>
        <dbReference type="EMBL" id="KAF7301696.1"/>
    </source>
</evidence>
<keyword evidence="8" id="KW-1185">Reference proteome</keyword>
<dbReference type="GeneID" id="59346568"/>
<sequence length="695" mass="76217">MAAHKLEALYLPPESTSLSRFKDQVNATHGLSLSNYHDLYRWSTENIAEFWSDVWDFTNIIGQKGSHVIDQEAAIAHNPLWFKSAGINFAENMLSCRSTEKVALIQATEPTPLHPTPEFRRCTYAELYELVAELVSSLLANDIKPGDRIAAYSSNSIETVALCLATTAIGAIWVSAAADFAPAGVVERFEQVQPRIIFAVSAVAYNGKLHDHIPKVKSLLAELSAKSVPSPKVVIMNSLPYAQDKSAWQEGWIGYPDFIRQGKAERRGLTVSGEILWHRTSFNWPLWILFSSGSTGRPKAIVHRAGGMLLQSKKELALCADLQPSDIFFYYTTTGWMMWNFLLGGLAVGCTLVLYDGSPLRDPALLWRLTDELGITIFGTSAKYIEHLASKGYKPCEHHDLKTLRHIYSTGSPLSAALFDYVYQDISANVLLGSITGGTDICSLFAGMCSALPVYRGEIQCRLLGMAIESYSEDGKCNPPDVAGELVCLKPFPCMPAGFWPLEGFSDDKAVAAAKARYHQAYFAQLEGVWYHGDHIVITSSRQGNGGGVVMLGRSDGVLNPGGVRFGTAELYDVIEAAFGTTGKIVDCLAVGQTISDSDERVVLFVKLPDGQVLDQTLEKTIKDEVRARRSARHVPGKIVQVGDIPYTVNGKKVEVIVRKIINGASPSIVNRATLANDCLELYEQLGVQLRAEYP</sequence>
<dbReference type="NCBIfam" id="NF002937">
    <property type="entry name" value="PRK03584.1"/>
    <property type="match status" value="1"/>
</dbReference>
<dbReference type="InterPro" id="IPR020845">
    <property type="entry name" value="AMP-binding_CS"/>
</dbReference>
<dbReference type="Pfam" id="PF00501">
    <property type="entry name" value="AMP-binding"/>
    <property type="match status" value="1"/>
</dbReference>
<evidence type="ECO:0000256" key="1">
    <source>
        <dbReference type="ARBA" id="ARBA00006432"/>
    </source>
</evidence>
<dbReference type="Gene3D" id="3.40.50.12780">
    <property type="entry name" value="N-terminal domain of ligase-like"/>
    <property type="match status" value="1"/>
</dbReference>
<feature type="domain" description="AMP-dependent synthetase/ligase" evidence="5">
    <location>
        <begin position="100"/>
        <end position="491"/>
    </location>
</feature>
<evidence type="ECO:0000259" key="5">
    <source>
        <dbReference type="Pfam" id="PF00501"/>
    </source>
</evidence>
<dbReference type="InterPro" id="IPR042099">
    <property type="entry name" value="ANL_N_sf"/>
</dbReference>
<evidence type="ECO:0000259" key="6">
    <source>
        <dbReference type="Pfam" id="PF13193"/>
    </source>
</evidence>
<dbReference type="GO" id="GO:0005524">
    <property type="term" value="F:ATP binding"/>
    <property type="evidence" value="ECO:0007669"/>
    <property type="project" value="UniProtKB-KW"/>
</dbReference>
<dbReference type="InterPro" id="IPR005914">
    <property type="entry name" value="Acac_CoA_synth"/>
</dbReference>
<dbReference type="Proteomes" id="UP000636479">
    <property type="component" value="Unassembled WGS sequence"/>
</dbReference>
<dbReference type="OrthoDB" id="10253869at2759"/>
<reference evidence="7" key="1">
    <citation type="submission" date="2020-05" db="EMBL/GenBank/DDBJ databases">
        <title>Mycena genomes resolve the evolution of fungal bioluminescence.</title>
        <authorList>
            <person name="Tsai I.J."/>
        </authorList>
    </citation>
    <scope>NUCLEOTIDE SEQUENCE</scope>
    <source>
        <strain evidence="7">171206Taipei</strain>
    </source>
</reference>
<accession>A0A8H6W3L4</accession>
<feature type="domain" description="AMP-binding enzyme C-terminal" evidence="6">
    <location>
        <begin position="575"/>
        <end position="652"/>
    </location>
</feature>
<dbReference type="NCBIfam" id="TIGR01217">
    <property type="entry name" value="ac_ac_CoA_syn"/>
    <property type="match status" value="1"/>
</dbReference>
<keyword evidence="3" id="KW-0547">Nucleotide-binding</keyword>
<dbReference type="GO" id="GO:0006629">
    <property type="term" value="P:lipid metabolic process"/>
    <property type="evidence" value="ECO:0007669"/>
    <property type="project" value="InterPro"/>
</dbReference>